<evidence type="ECO:0000256" key="3">
    <source>
        <dbReference type="ARBA" id="ARBA00023002"/>
    </source>
</evidence>
<protein>
    <submittedName>
        <fullName evidence="6">Cytochrome P450</fullName>
    </submittedName>
</protein>
<keyword evidence="5" id="KW-0349">Heme</keyword>
<keyword evidence="7" id="KW-1185">Reference proteome</keyword>
<dbReference type="GO" id="GO:0020037">
    <property type="term" value="F:heme binding"/>
    <property type="evidence" value="ECO:0007669"/>
    <property type="project" value="InterPro"/>
</dbReference>
<evidence type="ECO:0000256" key="2">
    <source>
        <dbReference type="ARBA" id="ARBA00022723"/>
    </source>
</evidence>
<accession>A0A545UN21</accession>
<dbReference type="OrthoDB" id="1055148at2759"/>
<dbReference type="AlphaFoldDB" id="A0A545UN21"/>
<gene>
    <name evidence="6" type="ORF">IF1G_10387</name>
</gene>
<comment type="cofactor">
    <cofactor evidence="5">
        <name>heme</name>
        <dbReference type="ChEBI" id="CHEBI:30413"/>
    </cofactor>
</comment>
<comment type="caution">
    <text evidence="6">The sequence shown here is derived from an EMBL/GenBank/DDBJ whole genome shotgun (WGS) entry which is preliminary data.</text>
</comment>
<sequence length="512" mass="57445">MEIFDVFQPLPELIVQLPHRFYQLSLPELSILSLIRPLIACVAIYLALVLKSSSTANFPGPRPWPIVGNLPSLYRCHAERQFFLWSKQLGDVIQVRFGNMPVIVVNSAASAKEIFTGSAAALSSRPIFHTFHEFIAGTLGPTIGTAVYGDALKRGRKATAAELSKPAVKANLDKIDLETRHFVHELLSYGAEGQTALHVSKLVKRLALSLSMSICYGRRMYLGDPLTQEIIEVEHEILKLRSMTDNLQDFLPMLRLWPFNRYRGSAIKLCERRDAYVRQLNEEVRSKIRDNTHEPCLWAKNEAAAHPLPLTELSTVLLTFLSGGLATESNTIYWGLILLATRPDIQETALHHIQKVYPDVGQVLGEPLRDTEDVPYISALPIVYQDKVIPEGSTVVLNTFACNRDPKLFRDPDTFRPERWFEDPDQPIFSYGLGYRMCAGYTLANHVVYTLFTRLIASFEICAEPGIDADPITGCESPAHQAMAPRPTGLYFKPRNATMLKSALSRDVGRQI</sequence>
<dbReference type="SUPFAM" id="SSF48264">
    <property type="entry name" value="Cytochrome P450"/>
    <property type="match status" value="1"/>
</dbReference>
<keyword evidence="2 5" id="KW-0479">Metal-binding</keyword>
<comment type="similarity">
    <text evidence="1">Belongs to the cytochrome P450 family.</text>
</comment>
<dbReference type="InterPro" id="IPR036396">
    <property type="entry name" value="Cyt_P450_sf"/>
</dbReference>
<keyword evidence="4 5" id="KW-0408">Iron</keyword>
<evidence type="ECO:0000313" key="7">
    <source>
        <dbReference type="Proteomes" id="UP000315783"/>
    </source>
</evidence>
<feature type="binding site" description="axial binding residue" evidence="5">
    <location>
        <position position="438"/>
    </location>
    <ligand>
        <name>heme</name>
        <dbReference type="ChEBI" id="CHEBI:30413"/>
    </ligand>
    <ligandPart>
        <name>Fe</name>
        <dbReference type="ChEBI" id="CHEBI:18248"/>
    </ligandPart>
</feature>
<dbReference type="Pfam" id="PF00067">
    <property type="entry name" value="p450"/>
    <property type="match status" value="1"/>
</dbReference>
<dbReference type="GO" id="GO:0016705">
    <property type="term" value="F:oxidoreductase activity, acting on paired donors, with incorporation or reduction of molecular oxygen"/>
    <property type="evidence" value="ECO:0007669"/>
    <property type="project" value="InterPro"/>
</dbReference>
<evidence type="ECO:0000313" key="6">
    <source>
        <dbReference type="EMBL" id="TQV90866.1"/>
    </source>
</evidence>
<organism evidence="6 7">
    <name type="scientific">Cordyceps javanica</name>
    <dbReference type="NCBI Taxonomy" id="43265"/>
    <lineage>
        <taxon>Eukaryota</taxon>
        <taxon>Fungi</taxon>
        <taxon>Dikarya</taxon>
        <taxon>Ascomycota</taxon>
        <taxon>Pezizomycotina</taxon>
        <taxon>Sordariomycetes</taxon>
        <taxon>Hypocreomycetidae</taxon>
        <taxon>Hypocreales</taxon>
        <taxon>Cordycipitaceae</taxon>
        <taxon>Cordyceps</taxon>
    </lineage>
</organism>
<keyword evidence="3" id="KW-0560">Oxidoreductase</keyword>
<name>A0A545UN21_9HYPO</name>
<dbReference type="GO" id="GO:0004497">
    <property type="term" value="F:monooxygenase activity"/>
    <property type="evidence" value="ECO:0007669"/>
    <property type="project" value="UniProtKB-KW"/>
</dbReference>
<dbReference type="Proteomes" id="UP000315783">
    <property type="component" value="Unassembled WGS sequence"/>
</dbReference>
<dbReference type="STRING" id="43265.A0A545UN21"/>
<dbReference type="Gene3D" id="1.10.630.10">
    <property type="entry name" value="Cytochrome P450"/>
    <property type="match status" value="1"/>
</dbReference>
<dbReference type="PRINTS" id="PR00463">
    <property type="entry name" value="EP450I"/>
</dbReference>
<dbReference type="PANTHER" id="PTHR46300">
    <property type="entry name" value="P450, PUTATIVE (EUROFUNG)-RELATED-RELATED"/>
    <property type="match status" value="1"/>
</dbReference>
<proteinExistence type="inferred from homology"/>
<evidence type="ECO:0000256" key="5">
    <source>
        <dbReference type="PIRSR" id="PIRSR602401-1"/>
    </source>
</evidence>
<dbReference type="EMBL" id="SPUK01000022">
    <property type="protein sequence ID" value="TQV90866.1"/>
    <property type="molecule type" value="Genomic_DNA"/>
</dbReference>
<evidence type="ECO:0000256" key="1">
    <source>
        <dbReference type="ARBA" id="ARBA00010617"/>
    </source>
</evidence>
<dbReference type="InterPro" id="IPR001128">
    <property type="entry name" value="Cyt_P450"/>
</dbReference>
<dbReference type="InterPro" id="IPR002401">
    <property type="entry name" value="Cyt_P450_E_grp-I"/>
</dbReference>
<evidence type="ECO:0000256" key="4">
    <source>
        <dbReference type="ARBA" id="ARBA00023004"/>
    </source>
</evidence>
<dbReference type="PANTHER" id="PTHR46300:SF9">
    <property type="entry name" value="P450, PUTATIVE-RELATED"/>
    <property type="match status" value="1"/>
</dbReference>
<dbReference type="InterPro" id="IPR050364">
    <property type="entry name" value="Cytochrome_P450_fung"/>
</dbReference>
<reference evidence="6 7" key="1">
    <citation type="journal article" date="2019" name="Appl. Microbiol. Biotechnol.">
        <title>Genome sequence of Isaria javanica and comparative genome analysis insights into family S53 peptidase evolution in fungal entomopathogens.</title>
        <authorList>
            <person name="Lin R."/>
            <person name="Zhang X."/>
            <person name="Xin B."/>
            <person name="Zou M."/>
            <person name="Gao Y."/>
            <person name="Qin F."/>
            <person name="Hu Q."/>
            <person name="Xie B."/>
            <person name="Cheng X."/>
        </authorList>
    </citation>
    <scope>NUCLEOTIDE SEQUENCE [LARGE SCALE GENOMIC DNA]</scope>
    <source>
        <strain evidence="6 7">IJ1G</strain>
    </source>
</reference>
<dbReference type="GO" id="GO:0005506">
    <property type="term" value="F:iron ion binding"/>
    <property type="evidence" value="ECO:0007669"/>
    <property type="project" value="InterPro"/>
</dbReference>